<dbReference type="PANTHER" id="PTHR44520:SF2">
    <property type="entry name" value="RESPONSE REGULATOR RCP1"/>
    <property type="match status" value="1"/>
</dbReference>
<dbReference type="Pfam" id="PF00072">
    <property type="entry name" value="Response_reg"/>
    <property type="match status" value="1"/>
</dbReference>
<dbReference type="EMBL" id="BMGA01000001">
    <property type="protein sequence ID" value="GGA67923.1"/>
    <property type="molecule type" value="Genomic_DNA"/>
</dbReference>
<reference evidence="4" key="1">
    <citation type="journal article" date="2019" name="Int. J. Syst. Evol. Microbiol.">
        <title>The Global Catalogue of Microorganisms (GCM) 10K type strain sequencing project: providing services to taxonomists for standard genome sequencing and annotation.</title>
        <authorList>
            <consortium name="The Broad Institute Genomics Platform"/>
            <consortium name="The Broad Institute Genome Sequencing Center for Infectious Disease"/>
            <person name="Wu L."/>
            <person name="Ma J."/>
        </authorList>
    </citation>
    <scope>NUCLEOTIDE SEQUENCE [LARGE SCALE GENOMIC DNA]</scope>
    <source>
        <strain evidence="4">CGMCC 1.12811</strain>
    </source>
</reference>
<dbReference type="SMART" id="SM00448">
    <property type="entry name" value="REC"/>
    <property type="match status" value="1"/>
</dbReference>
<dbReference type="InterPro" id="IPR052893">
    <property type="entry name" value="TCS_response_regulator"/>
</dbReference>
<gene>
    <name evidence="3" type="ORF">GCM10008015_05860</name>
</gene>
<name>A0ABQ1HB88_9FLAO</name>
<dbReference type="SUPFAM" id="SSF52172">
    <property type="entry name" value="CheY-like"/>
    <property type="match status" value="1"/>
</dbReference>
<evidence type="ECO:0000256" key="1">
    <source>
        <dbReference type="PROSITE-ProRule" id="PRU00169"/>
    </source>
</evidence>
<dbReference type="PANTHER" id="PTHR44520">
    <property type="entry name" value="RESPONSE REGULATOR RCP1-RELATED"/>
    <property type="match status" value="1"/>
</dbReference>
<proteinExistence type="predicted"/>
<evidence type="ECO:0000313" key="4">
    <source>
        <dbReference type="Proteomes" id="UP000658793"/>
    </source>
</evidence>
<accession>A0ABQ1HB88</accession>
<dbReference type="RefSeq" id="WP_188492255.1">
    <property type="nucleotide sequence ID" value="NZ_BMGA01000001.1"/>
</dbReference>
<dbReference type="Proteomes" id="UP000658793">
    <property type="component" value="Unassembled WGS sequence"/>
</dbReference>
<feature type="domain" description="Response regulatory" evidence="2">
    <location>
        <begin position="7"/>
        <end position="139"/>
    </location>
</feature>
<evidence type="ECO:0000313" key="3">
    <source>
        <dbReference type="EMBL" id="GGA67923.1"/>
    </source>
</evidence>
<keyword evidence="4" id="KW-1185">Reference proteome</keyword>
<dbReference type="InterPro" id="IPR011006">
    <property type="entry name" value="CheY-like_superfamily"/>
</dbReference>
<keyword evidence="1" id="KW-0597">Phosphoprotein</keyword>
<dbReference type="InterPro" id="IPR001789">
    <property type="entry name" value="Sig_transdc_resp-reg_receiver"/>
</dbReference>
<dbReference type="PROSITE" id="PS50110">
    <property type="entry name" value="RESPONSE_REGULATORY"/>
    <property type="match status" value="1"/>
</dbReference>
<organism evidence="3 4">
    <name type="scientific">Flavobacterium palustre</name>
    <dbReference type="NCBI Taxonomy" id="1476463"/>
    <lineage>
        <taxon>Bacteria</taxon>
        <taxon>Pseudomonadati</taxon>
        <taxon>Bacteroidota</taxon>
        <taxon>Flavobacteriia</taxon>
        <taxon>Flavobacteriales</taxon>
        <taxon>Flavobacteriaceae</taxon>
        <taxon>Flavobacterium</taxon>
    </lineage>
</organism>
<evidence type="ECO:0000259" key="2">
    <source>
        <dbReference type="PROSITE" id="PS50110"/>
    </source>
</evidence>
<protein>
    <submittedName>
        <fullName evidence="3">Response regulator</fullName>
    </submittedName>
</protein>
<comment type="caution">
    <text evidence="3">The sequence shown here is derived from an EMBL/GenBank/DDBJ whole genome shotgun (WGS) entry which is preliminary data.</text>
</comment>
<dbReference type="Gene3D" id="3.40.50.2300">
    <property type="match status" value="1"/>
</dbReference>
<sequence length="143" mass="16188">MKKKLNCVLLVDDDKGTNFINEMIIKKSGIAERIQTVLNGKEALDFITNKGKYEAAGDVFPQPMLTLLDINMPVMDGWEFLEAYHALEEHQKGKIIIVMLTTSLNPDDKTRAEGISEVSDFKNKPLSREAFADIIKTHFPDYL</sequence>
<feature type="modified residue" description="4-aspartylphosphate" evidence="1">
    <location>
        <position position="69"/>
    </location>
</feature>